<dbReference type="InterPro" id="IPR001128">
    <property type="entry name" value="Cyt_P450"/>
</dbReference>
<evidence type="ECO:0000313" key="7">
    <source>
        <dbReference type="EMBL" id="KAF2690303.1"/>
    </source>
</evidence>
<comment type="similarity">
    <text evidence="2">Belongs to the cytochrome P450 family.</text>
</comment>
<organism evidence="7 8">
    <name type="scientific">Lentithecium fluviatile CBS 122367</name>
    <dbReference type="NCBI Taxonomy" id="1168545"/>
    <lineage>
        <taxon>Eukaryota</taxon>
        <taxon>Fungi</taxon>
        <taxon>Dikarya</taxon>
        <taxon>Ascomycota</taxon>
        <taxon>Pezizomycotina</taxon>
        <taxon>Dothideomycetes</taxon>
        <taxon>Pleosporomycetidae</taxon>
        <taxon>Pleosporales</taxon>
        <taxon>Massarineae</taxon>
        <taxon>Lentitheciaceae</taxon>
        <taxon>Lentithecium</taxon>
    </lineage>
</organism>
<dbReference type="GO" id="GO:0005506">
    <property type="term" value="F:iron ion binding"/>
    <property type="evidence" value="ECO:0007669"/>
    <property type="project" value="InterPro"/>
</dbReference>
<dbReference type="GO" id="GO:0004497">
    <property type="term" value="F:monooxygenase activity"/>
    <property type="evidence" value="ECO:0007669"/>
    <property type="project" value="InterPro"/>
</dbReference>
<keyword evidence="4" id="KW-0479">Metal-binding</keyword>
<dbReference type="PANTHER" id="PTHR24305:SF210">
    <property type="entry name" value="CYTOCHROME P450 MONOOXYGENASE ASQL-RELATED"/>
    <property type="match status" value="1"/>
</dbReference>
<dbReference type="Gene3D" id="1.10.630.10">
    <property type="entry name" value="Cytochrome P450"/>
    <property type="match status" value="1"/>
</dbReference>
<name>A0A6G1JJH2_9PLEO</name>
<keyword evidence="3" id="KW-0349">Heme</keyword>
<dbReference type="EMBL" id="MU005571">
    <property type="protein sequence ID" value="KAF2690303.1"/>
    <property type="molecule type" value="Genomic_DNA"/>
</dbReference>
<dbReference type="InterPro" id="IPR036396">
    <property type="entry name" value="Cyt_P450_sf"/>
</dbReference>
<evidence type="ECO:0000313" key="8">
    <source>
        <dbReference type="Proteomes" id="UP000799291"/>
    </source>
</evidence>
<dbReference type="GO" id="GO:0020037">
    <property type="term" value="F:heme binding"/>
    <property type="evidence" value="ECO:0007669"/>
    <property type="project" value="InterPro"/>
</dbReference>
<comment type="cofactor">
    <cofactor evidence="1">
        <name>heme</name>
        <dbReference type="ChEBI" id="CHEBI:30413"/>
    </cofactor>
</comment>
<protein>
    <submittedName>
        <fullName evidence="7">Cytochrome P450</fullName>
    </submittedName>
</protein>
<dbReference type="PANTHER" id="PTHR24305">
    <property type="entry name" value="CYTOCHROME P450"/>
    <property type="match status" value="1"/>
</dbReference>
<evidence type="ECO:0000256" key="2">
    <source>
        <dbReference type="ARBA" id="ARBA00010617"/>
    </source>
</evidence>
<evidence type="ECO:0000256" key="6">
    <source>
        <dbReference type="SAM" id="MobiDB-lite"/>
    </source>
</evidence>
<feature type="region of interest" description="Disordered" evidence="6">
    <location>
        <begin position="205"/>
        <end position="227"/>
    </location>
</feature>
<reference evidence="7" key="1">
    <citation type="journal article" date="2020" name="Stud. Mycol.">
        <title>101 Dothideomycetes genomes: a test case for predicting lifestyles and emergence of pathogens.</title>
        <authorList>
            <person name="Haridas S."/>
            <person name="Albert R."/>
            <person name="Binder M."/>
            <person name="Bloem J."/>
            <person name="Labutti K."/>
            <person name="Salamov A."/>
            <person name="Andreopoulos B."/>
            <person name="Baker S."/>
            <person name="Barry K."/>
            <person name="Bills G."/>
            <person name="Bluhm B."/>
            <person name="Cannon C."/>
            <person name="Castanera R."/>
            <person name="Culley D."/>
            <person name="Daum C."/>
            <person name="Ezra D."/>
            <person name="Gonzalez J."/>
            <person name="Henrissat B."/>
            <person name="Kuo A."/>
            <person name="Liang C."/>
            <person name="Lipzen A."/>
            <person name="Lutzoni F."/>
            <person name="Magnuson J."/>
            <person name="Mondo S."/>
            <person name="Nolan M."/>
            <person name="Ohm R."/>
            <person name="Pangilinan J."/>
            <person name="Park H.-J."/>
            <person name="Ramirez L."/>
            <person name="Alfaro M."/>
            <person name="Sun H."/>
            <person name="Tritt A."/>
            <person name="Yoshinaga Y."/>
            <person name="Zwiers L.-H."/>
            <person name="Turgeon B."/>
            <person name="Goodwin S."/>
            <person name="Spatafora J."/>
            <person name="Crous P."/>
            <person name="Grigoriev I."/>
        </authorList>
    </citation>
    <scope>NUCLEOTIDE SEQUENCE</scope>
    <source>
        <strain evidence="7">CBS 122367</strain>
    </source>
</reference>
<dbReference type="InterPro" id="IPR050121">
    <property type="entry name" value="Cytochrome_P450_monoxygenase"/>
</dbReference>
<dbReference type="Pfam" id="PF00067">
    <property type="entry name" value="p450"/>
    <property type="match status" value="1"/>
</dbReference>
<proteinExistence type="inferred from homology"/>
<keyword evidence="5" id="KW-0408">Iron</keyword>
<dbReference type="Proteomes" id="UP000799291">
    <property type="component" value="Unassembled WGS sequence"/>
</dbReference>
<dbReference type="AlphaFoldDB" id="A0A6G1JJH2"/>
<gene>
    <name evidence="7" type="ORF">K458DRAFT_383424</name>
</gene>
<dbReference type="GO" id="GO:0016705">
    <property type="term" value="F:oxidoreductase activity, acting on paired donors, with incorporation or reduction of molecular oxygen"/>
    <property type="evidence" value="ECO:0007669"/>
    <property type="project" value="InterPro"/>
</dbReference>
<evidence type="ECO:0000256" key="3">
    <source>
        <dbReference type="ARBA" id="ARBA00022617"/>
    </source>
</evidence>
<evidence type="ECO:0000256" key="5">
    <source>
        <dbReference type="ARBA" id="ARBA00023004"/>
    </source>
</evidence>
<keyword evidence="8" id="KW-1185">Reference proteome</keyword>
<dbReference type="OrthoDB" id="3796526at2759"/>
<sequence>MHNVTLHPLARLPGPRWRAAFYFPFFYEIWTGDVVSNWHKLHEESGDIVRISPTCVSFPGRDAWEDIYGQTANKRTFVKGPFVYAPPVDGVADVHLDLFIQKLHEKAALESTVPVDLVRWFSFITFDIIGDLCFGQTFGGLENEEYNSWIASTFKSLKFVRMFSLFPAFQKARQKHMQYTWERTARRTDDVESTREDIMTHILRHNGERGMSREENKNGRNGDFGGK</sequence>
<evidence type="ECO:0000256" key="1">
    <source>
        <dbReference type="ARBA" id="ARBA00001971"/>
    </source>
</evidence>
<dbReference type="SUPFAM" id="SSF48264">
    <property type="entry name" value="Cytochrome P450"/>
    <property type="match status" value="1"/>
</dbReference>
<accession>A0A6G1JJH2</accession>
<evidence type="ECO:0000256" key="4">
    <source>
        <dbReference type="ARBA" id="ARBA00022723"/>
    </source>
</evidence>